<dbReference type="InterPro" id="IPR009875">
    <property type="entry name" value="PilZ_domain"/>
</dbReference>
<proteinExistence type="predicted"/>
<accession>A0A2P7QMP5</accession>
<feature type="domain" description="PilZ" evidence="1">
    <location>
        <begin position="446"/>
        <end position="557"/>
    </location>
</feature>
<dbReference type="OrthoDB" id="6208912at2"/>
<evidence type="ECO:0000313" key="3">
    <source>
        <dbReference type="Proteomes" id="UP000242181"/>
    </source>
</evidence>
<gene>
    <name evidence="2" type="ORF">C7I36_13065</name>
</gene>
<name>A0A2P7QMP5_9GAMM</name>
<comment type="caution">
    <text evidence="2">The sequence shown here is derived from an EMBL/GenBank/DDBJ whole genome shotgun (WGS) entry which is preliminary data.</text>
</comment>
<evidence type="ECO:0000259" key="1">
    <source>
        <dbReference type="Pfam" id="PF07238"/>
    </source>
</evidence>
<dbReference type="AlphaFoldDB" id="A0A2P7QMP5"/>
<protein>
    <submittedName>
        <fullName evidence="2">PilZ domain-containing protein</fullName>
    </submittedName>
</protein>
<reference evidence="2 3" key="1">
    <citation type="submission" date="2018-03" db="EMBL/GenBank/DDBJ databases">
        <title>The draft genome of Zobellella taiwanensis JCM 13381.</title>
        <authorList>
            <person name="Liu L."/>
            <person name="Li L."/>
            <person name="Wang T."/>
            <person name="Zhang X."/>
            <person name="Liang L."/>
        </authorList>
    </citation>
    <scope>NUCLEOTIDE SEQUENCE [LARGE SCALE GENOMIC DNA]</scope>
    <source>
        <strain evidence="2 3">JCM 13381</strain>
    </source>
</reference>
<dbReference type="Proteomes" id="UP000242181">
    <property type="component" value="Unassembled WGS sequence"/>
</dbReference>
<dbReference type="EMBL" id="PXYH01000019">
    <property type="protein sequence ID" value="PSJ39239.1"/>
    <property type="molecule type" value="Genomic_DNA"/>
</dbReference>
<organism evidence="2 3">
    <name type="scientific">Zobellella taiwanensis</name>
    <dbReference type="NCBI Taxonomy" id="347535"/>
    <lineage>
        <taxon>Bacteria</taxon>
        <taxon>Pseudomonadati</taxon>
        <taxon>Pseudomonadota</taxon>
        <taxon>Gammaproteobacteria</taxon>
        <taxon>Aeromonadales</taxon>
        <taxon>Aeromonadaceae</taxon>
        <taxon>Zobellella</taxon>
    </lineage>
</organism>
<dbReference type="Pfam" id="PF07238">
    <property type="entry name" value="PilZ"/>
    <property type="match status" value="2"/>
</dbReference>
<keyword evidence="3" id="KW-1185">Reference proteome</keyword>
<dbReference type="Gene3D" id="2.40.10.220">
    <property type="entry name" value="predicted glycosyltransferase like domains"/>
    <property type="match status" value="2"/>
</dbReference>
<dbReference type="SUPFAM" id="SSF141371">
    <property type="entry name" value="PilZ domain-like"/>
    <property type="match status" value="2"/>
</dbReference>
<evidence type="ECO:0000313" key="2">
    <source>
        <dbReference type="EMBL" id="PSJ39239.1"/>
    </source>
</evidence>
<dbReference type="GO" id="GO:0035438">
    <property type="term" value="F:cyclic-di-GMP binding"/>
    <property type="evidence" value="ECO:0007669"/>
    <property type="project" value="InterPro"/>
</dbReference>
<feature type="domain" description="PilZ" evidence="1">
    <location>
        <begin position="132"/>
        <end position="196"/>
    </location>
</feature>
<sequence>MDLSPYKALVTKLVPLSYQHDLDSLLDSFLPGLDTQARFQIQAEIRRLTSPCLRVLDLRSLFPEQCRLFRHQGLDHMLPPRLEQRFQQLLDDYHGEYTRGLYEALIADLAALRKQPAMLNASPWHLPAFGTRRKETRLQFVTPVLLHGKGTTVQANSLNISVGGLLLHLGAPLTLADGTDILVSFPELAQQPGLDCLARPGRYQVIGGQERGEESNRLKLRRQEASEEWDKALHDFIEQKRPRYGSDAEDLYSTTLSQCWGQALLETGLGMSLFCDRQGGIREVLSNRFGNRLLERWRLRDTGDLLASLLPPERIMRMAQNPAHPVLLYSFQLKGQQQAYYFAADQRQLADAGLYREFIAEGNRAGSLQLYYLNIRPVTFTDQVIESLDSQGVQRLQQLGWHLWLTPLPAPEYRPEGKANIRPLAPFLLQPQSRPVSLVPLRQPSLRQETRFRYETPVELELNGQRLPGRTEDISASGLKILLDAPLELALPARIALTLPELDKLGRAWKLRGLDYEVVNQSGGGKVLHLHLLGEPKTHVGFQFFSALLEQNQDKLRARPQSHHQPAWLMWLSRQAQQQPPSPTFLLGRNDSGFYVQGAIACLAQQGLMSFLSNEFQQAYLSRLISRQLMQSIATALHRPDGKSHLMVEIWTASHADGEGKSVLVVNPTPARQAELFDPGRYRQPRVSLAVVNRLQLRQLDFFIPEWQNLTQTALHKTQLLEQQLAELAALCQVFDLTDLALSRVRLSAPAASPAPLPG</sequence>
<dbReference type="RefSeq" id="WP_106454143.1">
    <property type="nucleotide sequence ID" value="NZ_PXYH01000019.1"/>
</dbReference>